<sequence>MGNTLEKYGRHANGGPHGEHYHGYNNGHLGYGPGGWGWYGWPVYPPYYDPIYFSQPPKDENKAEPQVIIVPQPQVIEKMTENNNHKFNDVNIWILGFLLVLIFLIILIVIFRN</sequence>
<protein>
    <submittedName>
        <fullName evidence="2">Uncharacterized protein</fullName>
    </submittedName>
</protein>
<reference evidence="2" key="1">
    <citation type="journal article" date="2020" name="Nature">
        <title>Giant virus diversity and host interactions through global metagenomics.</title>
        <authorList>
            <person name="Schulz F."/>
            <person name="Roux S."/>
            <person name="Paez-Espino D."/>
            <person name="Jungbluth S."/>
            <person name="Walsh D.A."/>
            <person name="Denef V.J."/>
            <person name="McMahon K.D."/>
            <person name="Konstantinidis K.T."/>
            <person name="Eloe-Fadrosh E.A."/>
            <person name="Kyrpides N.C."/>
            <person name="Woyke T."/>
        </authorList>
    </citation>
    <scope>NUCLEOTIDE SEQUENCE</scope>
    <source>
        <strain evidence="2">GVMAG-S-3300013014-136</strain>
    </source>
</reference>
<dbReference type="EMBL" id="MN740961">
    <property type="protein sequence ID" value="QHU20075.1"/>
    <property type="molecule type" value="Genomic_DNA"/>
</dbReference>
<organism evidence="2">
    <name type="scientific">viral metagenome</name>
    <dbReference type="NCBI Taxonomy" id="1070528"/>
    <lineage>
        <taxon>unclassified sequences</taxon>
        <taxon>metagenomes</taxon>
        <taxon>organismal metagenomes</taxon>
    </lineage>
</organism>
<evidence type="ECO:0000256" key="1">
    <source>
        <dbReference type="SAM" id="Phobius"/>
    </source>
</evidence>
<evidence type="ECO:0000313" key="2">
    <source>
        <dbReference type="EMBL" id="QHU20075.1"/>
    </source>
</evidence>
<name>A0A6C0KPZ3_9ZZZZ</name>
<feature type="transmembrane region" description="Helical" evidence="1">
    <location>
        <begin position="92"/>
        <end position="111"/>
    </location>
</feature>
<keyword evidence="1" id="KW-0812">Transmembrane</keyword>
<keyword evidence="1" id="KW-1133">Transmembrane helix</keyword>
<accession>A0A6C0KPZ3</accession>
<proteinExistence type="predicted"/>
<dbReference type="AlphaFoldDB" id="A0A6C0KPZ3"/>
<keyword evidence="1" id="KW-0472">Membrane</keyword>